<proteinExistence type="predicted"/>
<evidence type="ECO:0000259" key="2">
    <source>
        <dbReference type="PROSITE" id="PS51406"/>
    </source>
</evidence>
<organism evidence="3 4">
    <name type="scientific">Pocillopora meandrina</name>
    <dbReference type="NCBI Taxonomy" id="46732"/>
    <lineage>
        <taxon>Eukaryota</taxon>
        <taxon>Metazoa</taxon>
        <taxon>Cnidaria</taxon>
        <taxon>Anthozoa</taxon>
        <taxon>Hexacorallia</taxon>
        <taxon>Scleractinia</taxon>
        <taxon>Astrocoeniina</taxon>
        <taxon>Pocilloporidae</taxon>
        <taxon>Pocillopora</taxon>
    </lineage>
</organism>
<gene>
    <name evidence="3" type="ORF">PMEA_00034572</name>
</gene>
<dbReference type="SMART" id="SM00186">
    <property type="entry name" value="FBG"/>
    <property type="match status" value="1"/>
</dbReference>
<dbReference type="SUPFAM" id="SSF56496">
    <property type="entry name" value="Fibrinogen C-terminal domain-like"/>
    <property type="match status" value="1"/>
</dbReference>
<dbReference type="InterPro" id="IPR014716">
    <property type="entry name" value="Fibrinogen_a/b/g_C_1"/>
</dbReference>
<dbReference type="InterPro" id="IPR036056">
    <property type="entry name" value="Fibrinogen-like_C"/>
</dbReference>
<dbReference type="InterPro" id="IPR002181">
    <property type="entry name" value="Fibrinogen_a/b/g_C_dom"/>
</dbReference>
<dbReference type="NCBIfam" id="NF040941">
    <property type="entry name" value="GGGWT_bact"/>
    <property type="match status" value="1"/>
</dbReference>
<protein>
    <recommendedName>
        <fullName evidence="2">Fibrinogen C-terminal domain-containing protein</fullName>
    </recommendedName>
</protein>
<dbReference type="EMBL" id="CALNXJ010000009">
    <property type="protein sequence ID" value="CAH3104184.1"/>
    <property type="molecule type" value="Genomic_DNA"/>
</dbReference>
<dbReference type="Proteomes" id="UP001159428">
    <property type="component" value="Unassembled WGS sequence"/>
</dbReference>
<dbReference type="Pfam" id="PF00147">
    <property type="entry name" value="Fibrinogen_C"/>
    <property type="match status" value="1"/>
</dbReference>
<dbReference type="PROSITE" id="PS51406">
    <property type="entry name" value="FIBRINOGEN_C_2"/>
    <property type="match status" value="1"/>
</dbReference>
<keyword evidence="1" id="KW-0732">Signal</keyword>
<dbReference type="InterPro" id="IPR050373">
    <property type="entry name" value="Fibrinogen_C-term_domain"/>
</dbReference>
<dbReference type="CDD" id="cd00087">
    <property type="entry name" value="FReD"/>
    <property type="match status" value="1"/>
</dbReference>
<sequence length="284" mass="32348">MKMTSVSLSWTLLLVALFIMTKRFASTHGAPCHNDTRGSLKEIQKQLGQLQLQVKILKENKRARISKNCAELYKSAIRVSGVYTIDPDGSGAFDVYCDQTTSDGGWTVFQRRLDGSVDFNRTWDEYKYGFGNYLKGEFWLGFDKIRRLTRNETKNRLRVDLGVAPNKAVQTEYEWFGLGEEKDKYRLSLGNLSEGSTVIDSLHPHMGLSFNTWDKNDCASSDRINIGGGWWYMSKKNCSFASNLNGVYRGDGRGKFHWGFLVPDKPELTTPQTSEMKIRPVDYS</sequence>
<dbReference type="AlphaFoldDB" id="A0AAU9W6S3"/>
<name>A0AAU9W6S3_9CNID</name>
<accession>A0AAU9W6S3</accession>
<dbReference type="GO" id="GO:0005615">
    <property type="term" value="C:extracellular space"/>
    <property type="evidence" value="ECO:0007669"/>
    <property type="project" value="TreeGrafter"/>
</dbReference>
<reference evidence="3 4" key="1">
    <citation type="submission" date="2022-05" db="EMBL/GenBank/DDBJ databases">
        <authorList>
            <consortium name="Genoscope - CEA"/>
            <person name="William W."/>
        </authorList>
    </citation>
    <scope>NUCLEOTIDE SEQUENCE [LARGE SCALE GENOMIC DNA]</scope>
</reference>
<evidence type="ECO:0000313" key="3">
    <source>
        <dbReference type="EMBL" id="CAH3104184.1"/>
    </source>
</evidence>
<feature type="domain" description="Fibrinogen C-terminal" evidence="2">
    <location>
        <begin position="60"/>
        <end position="282"/>
    </location>
</feature>
<evidence type="ECO:0000256" key="1">
    <source>
        <dbReference type="SAM" id="SignalP"/>
    </source>
</evidence>
<feature type="chain" id="PRO_5043617159" description="Fibrinogen C-terminal domain-containing protein" evidence="1">
    <location>
        <begin position="30"/>
        <end position="284"/>
    </location>
</feature>
<evidence type="ECO:0000313" key="4">
    <source>
        <dbReference type="Proteomes" id="UP001159428"/>
    </source>
</evidence>
<dbReference type="PANTHER" id="PTHR19143">
    <property type="entry name" value="FIBRINOGEN/TENASCIN/ANGIOPOEITIN"/>
    <property type="match status" value="1"/>
</dbReference>
<feature type="signal peptide" evidence="1">
    <location>
        <begin position="1"/>
        <end position="29"/>
    </location>
</feature>
<comment type="caution">
    <text evidence="3">The sequence shown here is derived from an EMBL/GenBank/DDBJ whole genome shotgun (WGS) entry which is preliminary data.</text>
</comment>
<keyword evidence="4" id="KW-1185">Reference proteome</keyword>
<dbReference type="Gene3D" id="3.90.215.10">
    <property type="entry name" value="Gamma Fibrinogen, chain A, domain 1"/>
    <property type="match status" value="1"/>
</dbReference>